<dbReference type="InterPro" id="IPR013747">
    <property type="entry name" value="ACP_syn_III_C"/>
</dbReference>
<feature type="domain" description="Beta-ketoacyl-[acyl-carrier-protein] synthase III N-terminal" evidence="4">
    <location>
        <begin position="108"/>
        <end position="185"/>
    </location>
</feature>
<keyword evidence="7" id="KW-1185">Reference proteome</keyword>
<dbReference type="InterPro" id="IPR016039">
    <property type="entry name" value="Thiolase-like"/>
</dbReference>
<evidence type="ECO:0000256" key="1">
    <source>
        <dbReference type="ARBA" id="ARBA00022679"/>
    </source>
</evidence>
<reference evidence="6" key="1">
    <citation type="submission" date="2021-11" db="EMBL/GenBank/DDBJ databases">
        <title>Description of novel Chryseobacterium species.</title>
        <authorList>
            <person name="Saticioglu I.B."/>
            <person name="Ay H."/>
            <person name="Altun S."/>
            <person name="Duman M."/>
        </authorList>
    </citation>
    <scope>NUCLEOTIDE SEQUENCE</scope>
    <source>
        <strain evidence="6">C-39</strain>
    </source>
</reference>
<dbReference type="SUPFAM" id="SSF53901">
    <property type="entry name" value="Thiolase-like"/>
    <property type="match status" value="1"/>
</dbReference>
<comment type="caution">
    <text evidence="6">The sequence shown here is derived from an EMBL/GenBank/DDBJ whole genome shotgun (WGS) entry which is preliminary data.</text>
</comment>
<gene>
    <name evidence="5" type="ORF">IEW27_12735</name>
    <name evidence="6" type="ORF">LNP80_19890</name>
</gene>
<accession>A0A9Q3UY15</accession>
<dbReference type="RefSeq" id="WP_191179941.1">
    <property type="nucleotide sequence ID" value="NZ_JACXXP010000015.1"/>
</dbReference>
<feature type="domain" description="Beta-ketoacyl-[acyl-carrier-protein] synthase III C-terminal" evidence="3">
    <location>
        <begin position="237"/>
        <end position="319"/>
    </location>
</feature>
<dbReference type="Pfam" id="PF08541">
    <property type="entry name" value="ACP_syn_III_C"/>
    <property type="match status" value="1"/>
</dbReference>
<dbReference type="Pfam" id="PF08545">
    <property type="entry name" value="ACP_syn_III"/>
    <property type="match status" value="1"/>
</dbReference>
<dbReference type="EMBL" id="JACXXP010000015">
    <property type="protein sequence ID" value="MBD3905450.1"/>
    <property type="molecule type" value="Genomic_DNA"/>
</dbReference>
<evidence type="ECO:0000256" key="2">
    <source>
        <dbReference type="ARBA" id="ARBA00023315"/>
    </source>
</evidence>
<dbReference type="Proteomes" id="UP000603715">
    <property type="component" value="Unassembled WGS sequence"/>
</dbReference>
<dbReference type="InterPro" id="IPR013751">
    <property type="entry name" value="ACP_syn_III_N"/>
</dbReference>
<dbReference type="Proteomes" id="UP001107960">
    <property type="component" value="Unassembled WGS sequence"/>
</dbReference>
<evidence type="ECO:0000313" key="5">
    <source>
        <dbReference type="EMBL" id="MBD3905450.1"/>
    </source>
</evidence>
<dbReference type="CDD" id="cd00830">
    <property type="entry name" value="KAS_III"/>
    <property type="match status" value="1"/>
</dbReference>
<evidence type="ECO:0000259" key="4">
    <source>
        <dbReference type="Pfam" id="PF08545"/>
    </source>
</evidence>
<reference evidence="5" key="3">
    <citation type="submission" date="2024-05" db="EMBL/GenBank/DDBJ databases">
        <title>Description of novel Chryseobacterium sp. strain C-2.</title>
        <authorList>
            <person name="Saticioglu I.B."/>
        </authorList>
    </citation>
    <scope>NUCLEOTIDE SEQUENCE</scope>
    <source>
        <strain evidence="5">C-2</strain>
    </source>
</reference>
<sequence>MKSFIKAISTYIPSVKITNKDIAERFPEWDSEKIFDKIGIKERYIAEPNEFVSDMSVKAIKKLAEENQINLSTIDYFILCTQSPDFQLPTTACIIQDRAGLSKNCAAIDINQGCSGYIYGLSLASSLVASGSFKNVLLVTADMYSKAIHPDDKGNISLFGDAATATLISTEGEYQIGKFTLGSDGSGASNLIVKNGATKQHKDHLTDNLDNYLYMNGSAIFDFTSKNVPTLVNSNLELNTIGKEEVDLYVFHQANTFMLNFLRKRIGIDQDKFLLNMENYGNTVSSSIPLAFKPSFGKDFNKIMFVGFGVGYSWGAVTIFK</sequence>
<dbReference type="GO" id="GO:0006633">
    <property type="term" value="P:fatty acid biosynthetic process"/>
    <property type="evidence" value="ECO:0007669"/>
    <property type="project" value="InterPro"/>
</dbReference>
<dbReference type="GO" id="GO:0044550">
    <property type="term" value="P:secondary metabolite biosynthetic process"/>
    <property type="evidence" value="ECO:0007669"/>
    <property type="project" value="TreeGrafter"/>
</dbReference>
<protein>
    <submittedName>
        <fullName evidence="6">Ketoacyl-ACP synthase III</fullName>
    </submittedName>
</protein>
<dbReference type="EMBL" id="JAJJML010000001">
    <property type="protein sequence ID" value="MCC9036477.1"/>
    <property type="molecule type" value="Genomic_DNA"/>
</dbReference>
<dbReference type="GO" id="GO:0004315">
    <property type="term" value="F:3-oxoacyl-[acyl-carrier-protein] synthase activity"/>
    <property type="evidence" value="ECO:0007669"/>
    <property type="project" value="InterPro"/>
</dbReference>
<name>A0A9Q3UY15_9FLAO</name>
<evidence type="ECO:0000313" key="6">
    <source>
        <dbReference type="EMBL" id="MCC9036477.1"/>
    </source>
</evidence>
<dbReference type="AlphaFoldDB" id="A0A9Q3UY15"/>
<proteinExistence type="predicted"/>
<keyword evidence="1" id="KW-0808">Transferase</keyword>
<reference evidence="7" key="2">
    <citation type="submission" date="2023-07" db="EMBL/GenBank/DDBJ databases">
        <title>Description of novel Chryseobacterium sp. strain C-2.</title>
        <authorList>
            <person name="Saticioglu I.B."/>
        </authorList>
    </citation>
    <scope>NUCLEOTIDE SEQUENCE [LARGE SCALE GENOMIC DNA]</scope>
    <source>
        <strain evidence="7">C-2</strain>
    </source>
</reference>
<dbReference type="Gene3D" id="3.40.47.10">
    <property type="match status" value="1"/>
</dbReference>
<dbReference type="NCBIfam" id="NF006829">
    <property type="entry name" value="PRK09352.1"/>
    <property type="match status" value="1"/>
</dbReference>
<keyword evidence="2" id="KW-0012">Acyltransferase</keyword>
<organism evidence="6 8">
    <name type="scientific">Chryseobacterium muglaense</name>
    <dbReference type="NCBI Taxonomy" id="2893752"/>
    <lineage>
        <taxon>Bacteria</taxon>
        <taxon>Pseudomonadati</taxon>
        <taxon>Bacteroidota</taxon>
        <taxon>Flavobacteriia</taxon>
        <taxon>Flavobacteriales</taxon>
        <taxon>Weeksellaceae</taxon>
        <taxon>Chryseobacterium group</taxon>
        <taxon>Chryseobacterium</taxon>
    </lineage>
</organism>
<evidence type="ECO:0000313" key="8">
    <source>
        <dbReference type="Proteomes" id="UP001107960"/>
    </source>
</evidence>
<evidence type="ECO:0000259" key="3">
    <source>
        <dbReference type="Pfam" id="PF08541"/>
    </source>
</evidence>
<evidence type="ECO:0000313" key="7">
    <source>
        <dbReference type="Proteomes" id="UP000603715"/>
    </source>
</evidence>
<dbReference type="PANTHER" id="PTHR34069">
    <property type="entry name" value="3-OXOACYL-[ACYL-CARRIER-PROTEIN] SYNTHASE 3"/>
    <property type="match status" value="1"/>
</dbReference>
<dbReference type="PANTHER" id="PTHR34069:SF2">
    <property type="entry name" value="BETA-KETOACYL-[ACYL-CARRIER-PROTEIN] SYNTHASE III"/>
    <property type="match status" value="1"/>
</dbReference>